<organism evidence="1 2">
    <name type="scientific">Zizania palustris</name>
    <name type="common">Northern wild rice</name>
    <dbReference type="NCBI Taxonomy" id="103762"/>
    <lineage>
        <taxon>Eukaryota</taxon>
        <taxon>Viridiplantae</taxon>
        <taxon>Streptophyta</taxon>
        <taxon>Embryophyta</taxon>
        <taxon>Tracheophyta</taxon>
        <taxon>Spermatophyta</taxon>
        <taxon>Magnoliopsida</taxon>
        <taxon>Liliopsida</taxon>
        <taxon>Poales</taxon>
        <taxon>Poaceae</taxon>
        <taxon>BOP clade</taxon>
        <taxon>Oryzoideae</taxon>
        <taxon>Oryzeae</taxon>
        <taxon>Zizaniinae</taxon>
        <taxon>Zizania</taxon>
    </lineage>
</organism>
<dbReference type="EMBL" id="JAAALK010000080">
    <property type="protein sequence ID" value="KAG8094126.1"/>
    <property type="molecule type" value="Genomic_DNA"/>
</dbReference>
<accession>A0A8J5WPY2</accession>
<sequence>MHGSTNLQFDSDLSSPLAPACPFARYTGKRLPGDHLTHQPARRWSGVQAVTAARMPVIVAIGKLWAALVKLHTQ</sequence>
<evidence type="ECO:0000313" key="2">
    <source>
        <dbReference type="Proteomes" id="UP000729402"/>
    </source>
</evidence>
<reference evidence="1" key="2">
    <citation type="submission" date="2021-02" db="EMBL/GenBank/DDBJ databases">
        <authorList>
            <person name="Kimball J.A."/>
            <person name="Haas M.W."/>
            <person name="Macchietto M."/>
            <person name="Kono T."/>
            <person name="Duquette J."/>
            <person name="Shao M."/>
        </authorList>
    </citation>
    <scope>NUCLEOTIDE SEQUENCE</scope>
    <source>
        <tissue evidence="1">Fresh leaf tissue</tissue>
    </source>
</reference>
<comment type="caution">
    <text evidence="1">The sequence shown here is derived from an EMBL/GenBank/DDBJ whole genome shotgun (WGS) entry which is preliminary data.</text>
</comment>
<evidence type="ECO:0000313" key="1">
    <source>
        <dbReference type="EMBL" id="KAG8094126.1"/>
    </source>
</evidence>
<dbReference type="Proteomes" id="UP000729402">
    <property type="component" value="Unassembled WGS sequence"/>
</dbReference>
<gene>
    <name evidence="1" type="ORF">GUJ93_ZPchr0012g21909</name>
</gene>
<dbReference type="AlphaFoldDB" id="A0A8J5WPY2"/>
<proteinExistence type="predicted"/>
<reference evidence="1" key="1">
    <citation type="journal article" date="2021" name="bioRxiv">
        <title>Whole Genome Assembly and Annotation of Northern Wild Rice, Zizania palustris L., Supports a Whole Genome Duplication in the Zizania Genus.</title>
        <authorList>
            <person name="Haas M."/>
            <person name="Kono T."/>
            <person name="Macchietto M."/>
            <person name="Millas R."/>
            <person name="McGilp L."/>
            <person name="Shao M."/>
            <person name="Duquette J."/>
            <person name="Hirsch C.N."/>
            <person name="Kimball J."/>
        </authorList>
    </citation>
    <scope>NUCLEOTIDE SEQUENCE</scope>
    <source>
        <tissue evidence="1">Fresh leaf tissue</tissue>
    </source>
</reference>
<keyword evidence="2" id="KW-1185">Reference proteome</keyword>
<name>A0A8J5WPY2_ZIZPA</name>
<protein>
    <submittedName>
        <fullName evidence="1">Uncharacterized protein</fullName>
    </submittedName>
</protein>